<evidence type="ECO:0000313" key="3">
    <source>
        <dbReference type="Proteomes" id="UP000727456"/>
    </source>
</evidence>
<dbReference type="SMART" id="SM00450">
    <property type="entry name" value="RHOD"/>
    <property type="match status" value="1"/>
</dbReference>
<dbReference type="Pfam" id="PF00581">
    <property type="entry name" value="Rhodanese"/>
    <property type="match status" value="1"/>
</dbReference>
<gene>
    <name evidence="2" type="ORF">FHS31_002884</name>
</gene>
<dbReference type="InterPro" id="IPR036873">
    <property type="entry name" value="Rhodanese-like_dom_sf"/>
</dbReference>
<dbReference type="RefSeq" id="WP_167074693.1">
    <property type="nucleotide sequence ID" value="NZ_JAAOZC010000009.1"/>
</dbReference>
<dbReference type="Proteomes" id="UP000727456">
    <property type="component" value="Unassembled WGS sequence"/>
</dbReference>
<evidence type="ECO:0000259" key="1">
    <source>
        <dbReference type="PROSITE" id="PS50206"/>
    </source>
</evidence>
<name>A0ABX0TXR3_9SPHN</name>
<protein>
    <submittedName>
        <fullName evidence="2">Rhodanese-related sulfurtransferase</fullName>
    </submittedName>
</protein>
<sequence>MADIKQFSPAEAAKEIEAGRFVVDTRFPFDYFGGRVPGSLNLPGKSIEGRKQQVPAGRPLLIVAEDDETAQEMSEFAASLGFEDVGMLLGGVDAWIDADYQIDTISDGIMPTPS</sequence>
<evidence type="ECO:0000313" key="2">
    <source>
        <dbReference type="EMBL" id="NIJ09252.1"/>
    </source>
</evidence>
<accession>A0ABX0TXR3</accession>
<organism evidence="2 3">
    <name type="scientific">Sphingomonas vulcanisoli</name>
    <dbReference type="NCBI Taxonomy" id="1658060"/>
    <lineage>
        <taxon>Bacteria</taxon>
        <taxon>Pseudomonadati</taxon>
        <taxon>Pseudomonadota</taxon>
        <taxon>Alphaproteobacteria</taxon>
        <taxon>Sphingomonadales</taxon>
        <taxon>Sphingomonadaceae</taxon>
        <taxon>Sphingomonas</taxon>
    </lineage>
</organism>
<reference evidence="2 3" key="1">
    <citation type="submission" date="2020-03" db="EMBL/GenBank/DDBJ databases">
        <title>Genomic Encyclopedia of Type Strains, Phase III (KMG-III): the genomes of soil and plant-associated and newly described type strains.</title>
        <authorList>
            <person name="Whitman W."/>
        </authorList>
    </citation>
    <scope>NUCLEOTIDE SEQUENCE [LARGE SCALE GENOMIC DNA]</scope>
    <source>
        <strain evidence="2 3">CECT 8804</strain>
    </source>
</reference>
<comment type="caution">
    <text evidence="2">The sequence shown here is derived from an EMBL/GenBank/DDBJ whole genome shotgun (WGS) entry which is preliminary data.</text>
</comment>
<dbReference type="Gene3D" id="3.40.250.10">
    <property type="entry name" value="Rhodanese-like domain"/>
    <property type="match status" value="1"/>
</dbReference>
<proteinExistence type="predicted"/>
<keyword evidence="3" id="KW-1185">Reference proteome</keyword>
<feature type="domain" description="Rhodanese" evidence="1">
    <location>
        <begin position="16"/>
        <end position="104"/>
    </location>
</feature>
<dbReference type="PROSITE" id="PS50206">
    <property type="entry name" value="RHODANESE_3"/>
    <property type="match status" value="1"/>
</dbReference>
<dbReference type="SUPFAM" id="SSF52821">
    <property type="entry name" value="Rhodanese/Cell cycle control phosphatase"/>
    <property type="match status" value="1"/>
</dbReference>
<dbReference type="EMBL" id="JAAOZC010000009">
    <property type="protein sequence ID" value="NIJ09252.1"/>
    <property type="molecule type" value="Genomic_DNA"/>
</dbReference>
<dbReference type="CDD" id="cd00158">
    <property type="entry name" value="RHOD"/>
    <property type="match status" value="1"/>
</dbReference>
<dbReference type="InterPro" id="IPR001763">
    <property type="entry name" value="Rhodanese-like_dom"/>
</dbReference>